<name>D7G0R8_ECTSI</name>
<dbReference type="Proteomes" id="UP000002630">
    <property type="component" value="Unassembled WGS sequence"/>
</dbReference>
<dbReference type="InterPro" id="IPR050600">
    <property type="entry name" value="SETD3_SETD6_MTase"/>
</dbReference>
<dbReference type="EMBL" id="FN649760">
    <property type="protein sequence ID" value="CBJ33093.1"/>
    <property type="molecule type" value="Genomic_DNA"/>
</dbReference>
<sequence>MGTPVRAAVGRLRALGPHASGFADYLSCNTKGFLAANEEISESFPLVARRSGAKGYGLLCGPRPARAGEELLRVPPAVWLPYCAEAAVRKAEAGAPDFLARLSNTCAKIGGGDASKVAPVACLALELLFTLERIAKIVFTPQYSIEKEAGETFEKRHDNGARDAREPYLGLLWEASASEDALPHPLLMGPEHLDLLQASPLRDSITAASEIYSTLHRRLFGLEGGDADSSSRGGVHHAGIEASPSASTTTDFLWALGVILSRGVSEEGAGGVGLVPYLDFANHGDGGRGGGVALGDGGASCERGFDPATGRHVLRALRDIAPEVSSGD</sequence>
<proteinExistence type="predicted"/>
<protein>
    <recommendedName>
        <fullName evidence="3">SET domain-containing protein</fullName>
    </recommendedName>
</protein>
<gene>
    <name evidence="1" type="ORF">Esi_0418_0014</name>
</gene>
<dbReference type="PANTHER" id="PTHR13271:SF154">
    <property type="entry name" value="GRIP DOMAIN-CONTAINING PROTEIN"/>
    <property type="match status" value="1"/>
</dbReference>
<reference evidence="1 2" key="1">
    <citation type="journal article" date="2010" name="Nature">
        <title>The Ectocarpus genome and the independent evolution of multicellularity in brown algae.</title>
        <authorList>
            <person name="Cock J.M."/>
            <person name="Sterck L."/>
            <person name="Rouze P."/>
            <person name="Scornet D."/>
            <person name="Allen A.E."/>
            <person name="Amoutzias G."/>
            <person name="Anthouard V."/>
            <person name="Artiguenave F."/>
            <person name="Aury J.M."/>
            <person name="Badger J.H."/>
            <person name="Beszteri B."/>
            <person name="Billiau K."/>
            <person name="Bonnet E."/>
            <person name="Bothwell J.H."/>
            <person name="Bowler C."/>
            <person name="Boyen C."/>
            <person name="Brownlee C."/>
            <person name="Carrano C.J."/>
            <person name="Charrier B."/>
            <person name="Cho G.Y."/>
            <person name="Coelho S.M."/>
            <person name="Collen J."/>
            <person name="Corre E."/>
            <person name="Da Silva C."/>
            <person name="Delage L."/>
            <person name="Delaroque N."/>
            <person name="Dittami S.M."/>
            <person name="Doulbeau S."/>
            <person name="Elias M."/>
            <person name="Farnham G."/>
            <person name="Gachon C.M."/>
            <person name="Gschloessl B."/>
            <person name="Heesch S."/>
            <person name="Jabbari K."/>
            <person name="Jubin C."/>
            <person name="Kawai H."/>
            <person name="Kimura K."/>
            <person name="Kloareg B."/>
            <person name="Kupper F.C."/>
            <person name="Lang D."/>
            <person name="Le Bail A."/>
            <person name="Leblanc C."/>
            <person name="Lerouge P."/>
            <person name="Lohr M."/>
            <person name="Lopez P.J."/>
            <person name="Martens C."/>
            <person name="Maumus F."/>
            <person name="Michel G."/>
            <person name="Miranda-Saavedra D."/>
            <person name="Morales J."/>
            <person name="Moreau H."/>
            <person name="Motomura T."/>
            <person name="Nagasato C."/>
            <person name="Napoli C.A."/>
            <person name="Nelson D.R."/>
            <person name="Nyvall-Collen P."/>
            <person name="Peters A.F."/>
            <person name="Pommier C."/>
            <person name="Potin P."/>
            <person name="Poulain J."/>
            <person name="Quesneville H."/>
            <person name="Read B."/>
            <person name="Rensing S.A."/>
            <person name="Ritter A."/>
            <person name="Rousvoal S."/>
            <person name="Samanta M."/>
            <person name="Samson G."/>
            <person name="Schroeder D.C."/>
            <person name="Segurens B."/>
            <person name="Strittmatter M."/>
            <person name="Tonon T."/>
            <person name="Tregear J.W."/>
            <person name="Valentin K."/>
            <person name="von Dassow P."/>
            <person name="Yamagishi T."/>
            <person name="Van de Peer Y."/>
            <person name="Wincker P."/>
        </authorList>
    </citation>
    <scope>NUCLEOTIDE SEQUENCE [LARGE SCALE GENOMIC DNA]</scope>
    <source>
        <strain evidence="2">Ec32 / CCAP1310/4</strain>
    </source>
</reference>
<dbReference type="InterPro" id="IPR046341">
    <property type="entry name" value="SET_dom_sf"/>
</dbReference>
<evidence type="ECO:0000313" key="2">
    <source>
        <dbReference type="Proteomes" id="UP000002630"/>
    </source>
</evidence>
<accession>D7G0R8</accession>
<evidence type="ECO:0000313" key="1">
    <source>
        <dbReference type="EMBL" id="CBJ33093.1"/>
    </source>
</evidence>
<dbReference type="OrthoDB" id="341421at2759"/>
<dbReference type="Gene3D" id="3.90.1410.10">
    <property type="entry name" value="set domain protein methyltransferase, domain 1"/>
    <property type="match status" value="1"/>
</dbReference>
<dbReference type="AlphaFoldDB" id="D7G0R8"/>
<evidence type="ECO:0008006" key="3">
    <source>
        <dbReference type="Google" id="ProtNLM"/>
    </source>
</evidence>
<dbReference type="GO" id="GO:0016279">
    <property type="term" value="F:protein-lysine N-methyltransferase activity"/>
    <property type="evidence" value="ECO:0007669"/>
    <property type="project" value="TreeGrafter"/>
</dbReference>
<dbReference type="PANTHER" id="PTHR13271">
    <property type="entry name" value="UNCHARACTERIZED PUTATIVE METHYLTRANSFERASE"/>
    <property type="match status" value="1"/>
</dbReference>
<dbReference type="InParanoid" id="D7G0R8"/>
<keyword evidence="2" id="KW-1185">Reference proteome</keyword>
<dbReference type="CDD" id="cd10527">
    <property type="entry name" value="SET_LSMT"/>
    <property type="match status" value="1"/>
</dbReference>
<organism evidence="1 2">
    <name type="scientific">Ectocarpus siliculosus</name>
    <name type="common">Brown alga</name>
    <name type="synonym">Conferva siliculosa</name>
    <dbReference type="NCBI Taxonomy" id="2880"/>
    <lineage>
        <taxon>Eukaryota</taxon>
        <taxon>Sar</taxon>
        <taxon>Stramenopiles</taxon>
        <taxon>Ochrophyta</taxon>
        <taxon>PX clade</taxon>
        <taxon>Phaeophyceae</taxon>
        <taxon>Ectocarpales</taxon>
        <taxon>Ectocarpaceae</taxon>
        <taxon>Ectocarpus</taxon>
    </lineage>
</organism>
<dbReference type="SUPFAM" id="SSF82199">
    <property type="entry name" value="SET domain"/>
    <property type="match status" value="1"/>
</dbReference>